<proteinExistence type="predicted"/>
<dbReference type="RefSeq" id="WP_160845226.1">
    <property type="nucleotide sequence ID" value="NZ_WVHT01000006.1"/>
</dbReference>
<dbReference type="AlphaFoldDB" id="A0A7K1YBR8"/>
<dbReference type="InterPro" id="IPR000157">
    <property type="entry name" value="TIR_dom"/>
</dbReference>
<dbReference type="PROSITE" id="PS50104">
    <property type="entry name" value="TIR"/>
    <property type="match status" value="1"/>
</dbReference>
<evidence type="ECO:0000259" key="1">
    <source>
        <dbReference type="PROSITE" id="PS50104"/>
    </source>
</evidence>
<name>A0A7K1YBR8_9SPHI</name>
<dbReference type="Gene3D" id="3.40.50.10140">
    <property type="entry name" value="Toll/interleukin-1 receptor homology (TIR) domain"/>
    <property type="match status" value="1"/>
</dbReference>
<dbReference type="GO" id="GO:0007165">
    <property type="term" value="P:signal transduction"/>
    <property type="evidence" value="ECO:0007669"/>
    <property type="project" value="InterPro"/>
</dbReference>
<keyword evidence="3" id="KW-1185">Reference proteome</keyword>
<protein>
    <submittedName>
        <fullName evidence="2">TIR domain-containing protein</fullName>
    </submittedName>
</protein>
<evidence type="ECO:0000313" key="2">
    <source>
        <dbReference type="EMBL" id="MXV52044.1"/>
    </source>
</evidence>
<dbReference type="SUPFAM" id="SSF52200">
    <property type="entry name" value="Toll/Interleukin receptor TIR domain"/>
    <property type="match status" value="1"/>
</dbReference>
<dbReference type="InterPro" id="IPR035897">
    <property type="entry name" value="Toll_tir_struct_dom_sf"/>
</dbReference>
<evidence type="ECO:0000313" key="3">
    <source>
        <dbReference type="Proteomes" id="UP000466586"/>
    </source>
</evidence>
<comment type="caution">
    <text evidence="2">The sequence shown here is derived from an EMBL/GenBank/DDBJ whole genome shotgun (WGS) entry which is preliminary data.</text>
</comment>
<dbReference type="Proteomes" id="UP000466586">
    <property type="component" value="Unassembled WGS sequence"/>
</dbReference>
<reference evidence="2 3" key="1">
    <citation type="submission" date="2019-11" db="EMBL/GenBank/DDBJ databases">
        <title>Pedobacter sp. HMF7647 Genome sequencing and assembly.</title>
        <authorList>
            <person name="Kang H."/>
            <person name="Kim H."/>
            <person name="Joh K."/>
        </authorList>
    </citation>
    <scope>NUCLEOTIDE SEQUENCE [LARGE SCALE GENOMIC DNA]</scope>
    <source>
        <strain evidence="2 3">HMF7647</strain>
    </source>
</reference>
<dbReference type="EMBL" id="WVHT01000006">
    <property type="protein sequence ID" value="MXV52044.1"/>
    <property type="molecule type" value="Genomic_DNA"/>
</dbReference>
<dbReference type="Pfam" id="PF13676">
    <property type="entry name" value="TIR_2"/>
    <property type="match status" value="1"/>
</dbReference>
<gene>
    <name evidence="2" type="ORF">GS399_13770</name>
</gene>
<organism evidence="2 3">
    <name type="scientific">Hufsiella arboris</name>
    <dbReference type="NCBI Taxonomy" id="2695275"/>
    <lineage>
        <taxon>Bacteria</taxon>
        <taxon>Pseudomonadati</taxon>
        <taxon>Bacteroidota</taxon>
        <taxon>Sphingobacteriia</taxon>
        <taxon>Sphingobacteriales</taxon>
        <taxon>Sphingobacteriaceae</taxon>
        <taxon>Hufsiella</taxon>
    </lineage>
</organism>
<dbReference type="SMART" id="SM00255">
    <property type="entry name" value="TIR"/>
    <property type="match status" value="1"/>
</dbReference>
<accession>A0A7K1YBR8</accession>
<feature type="domain" description="TIR" evidence="1">
    <location>
        <begin position="3"/>
        <end position="138"/>
    </location>
</feature>
<sequence>MLSERPIFISHSSKDEKIVTPFVEKILNIGLGISRDRIFYSSAKDTGPKSGSDFKDSIKSKIIGSAAVIQVITQNYKQSEVCLNEMGAAWVLSDKVICFILEPVTFETIGFIHNTTQLLKLNSADDLFQFQDDHPELYENRRISQSNFNKQVKSFIRILNRNHLKPLNSALSLSE</sequence>